<comment type="caution">
    <text evidence="2">The sequence shown here is derived from an EMBL/GenBank/DDBJ whole genome shotgun (WGS) entry which is preliminary data.</text>
</comment>
<sequence length="649" mass="70969">MSAFSSNYARRVAQALHERDAKQDAEPIAKVYESLCYDDPTTTAPNLLRLARTKTLPGLSIRFVKGLTELSSASATAAANDTAAAAAELAAVIYLSRPLLLLSSCNSEAPALPLIQSFLGSFAGDVTLSLDTLESLTLDEPPATPTPTPTSTTPPLPLNPSGNSSDDDDSHHSQGSLTEVFAAESDDDDFVYEGAPPLSSPPSSPPLPSAFELESSPEPCTTHDLDRLTVRMIKLLTRFNSMALHSLPSDRWSDLKISSKLKNMSSLLFSEGVFSERRASFLWTKYIFALRDHVIMSLEDLDILLDFVQTHLISSSNQQVPSSPPPPPSTPTPLTQPQQGFLLILSSICSAPSVKCSKPLSRMLEKFLHDNMTELVTLSQTLLAGADNNEDKTQSEQCDTLLQIISFLPPLPETAMKTAMTSMFLQSFCSLTISNLSSSISKSNLNLGAKFARTLLKLISTATKPDMLNYVSRLWGPKSLLKSKSEVKLWMEREGNEADFLVWGILCFPEWQPDVLAFFAPTLTLSSIDVDNASASSAHLTKVLYVCEVVISSFSKFAILRGQNENVSQLFDSLLNVQKIKKVAILTPKDEAPPTSPAPRDEDTEKEKIKDIYAAQKLEIEKCRVLINTIFKLSKDLKAMIEDGGRKTD</sequence>
<proteinExistence type="predicted"/>
<feature type="compositionally biased region" description="Pro residues" evidence="1">
    <location>
        <begin position="198"/>
        <end position="208"/>
    </location>
</feature>
<feature type="region of interest" description="Disordered" evidence="1">
    <location>
        <begin position="137"/>
        <end position="174"/>
    </location>
</feature>
<feature type="region of interest" description="Disordered" evidence="1">
    <location>
        <begin position="316"/>
        <end position="335"/>
    </location>
</feature>
<keyword evidence="3" id="KW-1185">Reference proteome</keyword>
<evidence type="ECO:0000313" key="3">
    <source>
        <dbReference type="Proteomes" id="UP001165085"/>
    </source>
</evidence>
<name>A0A9W6ZY27_9STRA</name>
<gene>
    <name evidence="2" type="ORF">TrST_g13027</name>
</gene>
<evidence type="ECO:0000313" key="2">
    <source>
        <dbReference type="EMBL" id="GMH59160.1"/>
    </source>
</evidence>
<feature type="compositionally biased region" description="Pro residues" evidence="1">
    <location>
        <begin position="142"/>
        <end position="158"/>
    </location>
</feature>
<accession>A0A9W6ZY27</accession>
<feature type="compositionally biased region" description="Low complexity" evidence="1">
    <location>
        <begin position="209"/>
        <end position="219"/>
    </location>
</feature>
<dbReference type="OrthoDB" id="10453746at2759"/>
<dbReference type="Proteomes" id="UP001165085">
    <property type="component" value="Unassembled WGS sequence"/>
</dbReference>
<dbReference type="EMBL" id="BRXY01000057">
    <property type="protein sequence ID" value="GMH59160.1"/>
    <property type="molecule type" value="Genomic_DNA"/>
</dbReference>
<feature type="compositionally biased region" description="Pro residues" evidence="1">
    <location>
        <begin position="322"/>
        <end position="331"/>
    </location>
</feature>
<feature type="region of interest" description="Disordered" evidence="1">
    <location>
        <begin position="191"/>
        <end position="222"/>
    </location>
</feature>
<evidence type="ECO:0000256" key="1">
    <source>
        <dbReference type="SAM" id="MobiDB-lite"/>
    </source>
</evidence>
<protein>
    <submittedName>
        <fullName evidence="2">Uncharacterized protein</fullName>
    </submittedName>
</protein>
<organism evidence="2 3">
    <name type="scientific">Triparma strigata</name>
    <dbReference type="NCBI Taxonomy" id="1606541"/>
    <lineage>
        <taxon>Eukaryota</taxon>
        <taxon>Sar</taxon>
        <taxon>Stramenopiles</taxon>
        <taxon>Ochrophyta</taxon>
        <taxon>Bolidophyceae</taxon>
        <taxon>Parmales</taxon>
        <taxon>Triparmaceae</taxon>
        <taxon>Triparma</taxon>
    </lineage>
</organism>
<dbReference type="AlphaFoldDB" id="A0A9W6ZY27"/>
<reference evidence="3" key="1">
    <citation type="journal article" date="2023" name="Commun. Biol.">
        <title>Genome analysis of Parmales, the sister group of diatoms, reveals the evolutionary specialization of diatoms from phago-mixotrophs to photoautotrophs.</title>
        <authorList>
            <person name="Ban H."/>
            <person name="Sato S."/>
            <person name="Yoshikawa S."/>
            <person name="Yamada K."/>
            <person name="Nakamura Y."/>
            <person name="Ichinomiya M."/>
            <person name="Sato N."/>
            <person name="Blanc-Mathieu R."/>
            <person name="Endo H."/>
            <person name="Kuwata A."/>
            <person name="Ogata H."/>
        </authorList>
    </citation>
    <scope>NUCLEOTIDE SEQUENCE [LARGE SCALE GENOMIC DNA]</scope>
    <source>
        <strain evidence="3">NIES 3701</strain>
    </source>
</reference>